<feature type="domain" description="DUF676" evidence="3">
    <location>
        <begin position="4"/>
        <end position="205"/>
    </location>
</feature>
<dbReference type="OrthoDB" id="273452at2759"/>
<feature type="transmembrane region" description="Helical" evidence="2">
    <location>
        <begin position="280"/>
        <end position="303"/>
    </location>
</feature>
<dbReference type="InterPro" id="IPR044294">
    <property type="entry name" value="Lipase-like"/>
</dbReference>
<dbReference type="PANTHER" id="PTHR12482:SF62">
    <property type="entry name" value="LIPASE ROG1-RELATED"/>
    <property type="match status" value="1"/>
</dbReference>
<comment type="caution">
    <text evidence="4">The sequence shown here is derived from an EMBL/GenBank/DDBJ whole genome shotgun (WGS) entry which is preliminary data.</text>
</comment>
<dbReference type="Proteomes" id="UP000807469">
    <property type="component" value="Unassembled WGS sequence"/>
</dbReference>
<evidence type="ECO:0000256" key="2">
    <source>
        <dbReference type="SAM" id="Phobius"/>
    </source>
</evidence>
<evidence type="ECO:0000256" key="1">
    <source>
        <dbReference type="ARBA" id="ARBA00007920"/>
    </source>
</evidence>
<evidence type="ECO:0000259" key="3">
    <source>
        <dbReference type="Pfam" id="PF05057"/>
    </source>
</evidence>
<reference evidence="4" key="1">
    <citation type="submission" date="2020-11" db="EMBL/GenBank/DDBJ databases">
        <authorList>
            <consortium name="DOE Joint Genome Institute"/>
            <person name="Ahrendt S."/>
            <person name="Riley R."/>
            <person name="Andreopoulos W."/>
            <person name="Labutti K."/>
            <person name="Pangilinan J."/>
            <person name="Ruiz-Duenas F.J."/>
            <person name="Barrasa J.M."/>
            <person name="Sanchez-Garcia M."/>
            <person name="Camarero S."/>
            <person name="Miyauchi S."/>
            <person name="Serrano A."/>
            <person name="Linde D."/>
            <person name="Babiker R."/>
            <person name="Drula E."/>
            <person name="Ayuso-Fernandez I."/>
            <person name="Pacheco R."/>
            <person name="Padilla G."/>
            <person name="Ferreira P."/>
            <person name="Barriuso J."/>
            <person name="Kellner H."/>
            <person name="Castanera R."/>
            <person name="Alfaro M."/>
            <person name="Ramirez L."/>
            <person name="Pisabarro A.G."/>
            <person name="Kuo A."/>
            <person name="Tritt A."/>
            <person name="Lipzen A."/>
            <person name="He G."/>
            <person name="Yan M."/>
            <person name="Ng V."/>
            <person name="Cullen D."/>
            <person name="Martin F."/>
            <person name="Rosso M.-N."/>
            <person name="Henrissat B."/>
            <person name="Hibbett D."/>
            <person name="Martinez A.T."/>
            <person name="Grigoriev I.V."/>
        </authorList>
    </citation>
    <scope>NUCLEOTIDE SEQUENCE</scope>
    <source>
        <strain evidence="4">CIRM-BRFM 674</strain>
    </source>
</reference>
<evidence type="ECO:0000313" key="4">
    <source>
        <dbReference type="EMBL" id="KAF9477611.1"/>
    </source>
</evidence>
<proteinExistence type="inferred from homology"/>
<dbReference type="PANTHER" id="PTHR12482">
    <property type="entry name" value="LIPASE ROG1-RELATED-RELATED"/>
    <property type="match status" value="1"/>
</dbReference>
<keyword evidence="5" id="KW-1185">Reference proteome</keyword>
<evidence type="ECO:0000313" key="5">
    <source>
        <dbReference type="Proteomes" id="UP000807469"/>
    </source>
</evidence>
<dbReference type="InterPro" id="IPR029058">
    <property type="entry name" value="AB_hydrolase_fold"/>
</dbReference>
<dbReference type="SUPFAM" id="SSF53474">
    <property type="entry name" value="alpha/beta-Hydrolases"/>
    <property type="match status" value="1"/>
</dbReference>
<dbReference type="Gene3D" id="3.40.50.1820">
    <property type="entry name" value="alpha/beta hydrolase"/>
    <property type="match status" value="1"/>
</dbReference>
<keyword evidence="2" id="KW-0812">Transmembrane</keyword>
<gene>
    <name evidence="4" type="ORF">BDN70DRAFT_922517</name>
</gene>
<dbReference type="AlphaFoldDB" id="A0A9P5YYN6"/>
<comment type="similarity">
    <text evidence="1">Belongs to the putative lipase ROG1 family.</text>
</comment>
<protein>
    <submittedName>
        <fullName evidence="4">Lipid particle protein</fullName>
    </submittedName>
</protein>
<keyword evidence="2" id="KW-0472">Membrane</keyword>
<dbReference type="Pfam" id="PF05057">
    <property type="entry name" value="DUF676"/>
    <property type="match status" value="1"/>
</dbReference>
<name>A0A9P5YYN6_9AGAR</name>
<accession>A0A9P5YYN6</accession>
<dbReference type="EMBL" id="MU155256">
    <property type="protein sequence ID" value="KAF9477611.1"/>
    <property type="molecule type" value="Genomic_DNA"/>
</dbReference>
<organism evidence="4 5">
    <name type="scientific">Pholiota conissans</name>
    <dbReference type="NCBI Taxonomy" id="109636"/>
    <lineage>
        <taxon>Eukaryota</taxon>
        <taxon>Fungi</taxon>
        <taxon>Dikarya</taxon>
        <taxon>Basidiomycota</taxon>
        <taxon>Agaricomycotina</taxon>
        <taxon>Agaricomycetes</taxon>
        <taxon>Agaricomycetidae</taxon>
        <taxon>Agaricales</taxon>
        <taxon>Agaricineae</taxon>
        <taxon>Strophariaceae</taxon>
        <taxon>Pholiota</taxon>
    </lineage>
</organism>
<sequence>MASIHLLVLIHGMWGNPEHLNELARIARETHAGSSSDGTRLQLLVAETTKEDSTYDGVDWCGERVAKEVVETVKNLESEGDKVTRFSATGYSLGGLIARYCIGVLHQQGFFENVEPVNFNTIATPHCGLPRYKSLLSSITSSLGPKLLSRTGEQFFCVDKWSPKGRPLLVVMADPDRIFYQALAKFKHIRIYANAINDMTVPYVTAAIETSDPFIEYETNGLEVEFQEKYGRVISQYSLPTVPPEQPPRPTIFTPDWFKELAPSRPIVPPFLQFRFPLNLLLYIMLPVLIPMFVSLTILRLSIAARSSRARIRMLEAEAHGGDRKTLLNLIEEIEMEMEEAVADLIDNPDPTPIYQPPVSKAHPIISPTHKVIASWLNTLPIKKELAFFSKVRNSHAIIISRDVKRFEVHRQGESVIRHWATSLIL</sequence>
<dbReference type="InterPro" id="IPR007751">
    <property type="entry name" value="DUF676_lipase-like"/>
</dbReference>
<keyword evidence="2" id="KW-1133">Transmembrane helix</keyword>